<feature type="domain" description="Methyltransferase type 11" evidence="1">
    <location>
        <begin position="38"/>
        <end position="134"/>
    </location>
</feature>
<gene>
    <name evidence="2" type="ORF">FS320_20815</name>
</gene>
<keyword evidence="2" id="KW-0808">Transferase</keyword>
<organism evidence="2 3">
    <name type="scientific">Microvirga tunisiensis</name>
    <dbReference type="NCBI Taxonomy" id="2108360"/>
    <lineage>
        <taxon>Bacteria</taxon>
        <taxon>Pseudomonadati</taxon>
        <taxon>Pseudomonadota</taxon>
        <taxon>Alphaproteobacteria</taxon>
        <taxon>Hyphomicrobiales</taxon>
        <taxon>Methylobacteriaceae</taxon>
        <taxon>Microvirga</taxon>
    </lineage>
</organism>
<dbReference type="EMBL" id="VOSK01000095">
    <property type="protein sequence ID" value="MPR27553.1"/>
    <property type="molecule type" value="Genomic_DNA"/>
</dbReference>
<dbReference type="OrthoDB" id="9777830at2"/>
<dbReference type="CDD" id="cd02440">
    <property type="entry name" value="AdoMet_MTases"/>
    <property type="match status" value="1"/>
</dbReference>
<dbReference type="InterPro" id="IPR029063">
    <property type="entry name" value="SAM-dependent_MTases_sf"/>
</dbReference>
<dbReference type="PANTHER" id="PTHR45036:SF1">
    <property type="entry name" value="METHYLTRANSFERASE LIKE 7A"/>
    <property type="match status" value="1"/>
</dbReference>
<sequence length="225" mass="24626">MGFYARHIGPRFVSCLCSMEAIAAEREKVVPQAAGMVLEIGIGPGLNLPLYDPARVTGVIGVDPMAEFLDLGRERRRHARVPLEIIQAPAESLPLADGIFDTAVVTYTLCSVQDPVQALREVRRVLKPSGRVLFLEHGLSSDAGVAAWQHRLNPIWRRLAVGCNLTRPVQKLLDEAGFTIQRIESYYLDGAPRPVGFLCHGIAHAAHAVREVSDAPRRSPARLAL</sequence>
<proteinExistence type="predicted"/>
<evidence type="ECO:0000313" key="3">
    <source>
        <dbReference type="Proteomes" id="UP000403266"/>
    </source>
</evidence>
<keyword evidence="2" id="KW-0489">Methyltransferase</keyword>
<reference evidence="2 3" key="1">
    <citation type="journal article" date="2019" name="Syst. Appl. Microbiol.">
        <title>Microvirga tunisiensis sp. nov., a root nodule symbiotic bacterium isolated from Lupinus micranthus and L. luteus grown in Northern Tunisia.</title>
        <authorList>
            <person name="Msaddak A."/>
            <person name="Rejili M."/>
            <person name="Duran D."/>
            <person name="Mars M."/>
            <person name="Palacios J.M."/>
            <person name="Ruiz-Argueso T."/>
            <person name="Rey L."/>
            <person name="Imperial J."/>
        </authorList>
    </citation>
    <scope>NUCLEOTIDE SEQUENCE [LARGE SCALE GENOMIC DNA]</scope>
    <source>
        <strain evidence="2 3">Lmie10</strain>
    </source>
</reference>
<dbReference type="SUPFAM" id="SSF53335">
    <property type="entry name" value="S-adenosyl-L-methionine-dependent methyltransferases"/>
    <property type="match status" value="1"/>
</dbReference>
<dbReference type="GO" id="GO:0032259">
    <property type="term" value="P:methylation"/>
    <property type="evidence" value="ECO:0007669"/>
    <property type="project" value="UniProtKB-KW"/>
</dbReference>
<dbReference type="Gene3D" id="3.40.50.150">
    <property type="entry name" value="Vaccinia Virus protein VP39"/>
    <property type="match status" value="1"/>
</dbReference>
<dbReference type="PANTHER" id="PTHR45036">
    <property type="entry name" value="METHYLTRANSFERASE LIKE 7B"/>
    <property type="match status" value="1"/>
</dbReference>
<evidence type="ECO:0000313" key="2">
    <source>
        <dbReference type="EMBL" id="MPR27553.1"/>
    </source>
</evidence>
<dbReference type="Proteomes" id="UP000403266">
    <property type="component" value="Unassembled WGS sequence"/>
</dbReference>
<accession>A0A5N7MKW8</accession>
<dbReference type="InterPro" id="IPR052356">
    <property type="entry name" value="Thiol_S-MT"/>
</dbReference>
<dbReference type="AlphaFoldDB" id="A0A5N7MKW8"/>
<dbReference type="RefSeq" id="WP_152713875.1">
    <property type="nucleotide sequence ID" value="NZ_VOSJ01000095.1"/>
</dbReference>
<dbReference type="InterPro" id="IPR013216">
    <property type="entry name" value="Methyltransf_11"/>
</dbReference>
<name>A0A5N7MKW8_9HYPH</name>
<keyword evidence="3" id="KW-1185">Reference proteome</keyword>
<evidence type="ECO:0000259" key="1">
    <source>
        <dbReference type="Pfam" id="PF08241"/>
    </source>
</evidence>
<protein>
    <submittedName>
        <fullName evidence="2">Class I SAM-dependent methyltransferase</fullName>
    </submittedName>
</protein>
<dbReference type="Pfam" id="PF08241">
    <property type="entry name" value="Methyltransf_11"/>
    <property type="match status" value="1"/>
</dbReference>
<comment type="caution">
    <text evidence="2">The sequence shown here is derived from an EMBL/GenBank/DDBJ whole genome shotgun (WGS) entry which is preliminary data.</text>
</comment>
<dbReference type="GO" id="GO:0008757">
    <property type="term" value="F:S-adenosylmethionine-dependent methyltransferase activity"/>
    <property type="evidence" value="ECO:0007669"/>
    <property type="project" value="InterPro"/>
</dbReference>